<dbReference type="SUPFAM" id="SSF53335">
    <property type="entry name" value="S-adenosyl-L-methionine-dependent methyltransferases"/>
    <property type="match status" value="1"/>
</dbReference>
<evidence type="ECO:0000259" key="1">
    <source>
        <dbReference type="Pfam" id="PF08241"/>
    </source>
</evidence>
<dbReference type="InterPro" id="IPR013216">
    <property type="entry name" value="Methyltransf_11"/>
</dbReference>
<dbReference type="Gene3D" id="3.40.50.150">
    <property type="entry name" value="Vaccinia Virus protein VP39"/>
    <property type="match status" value="1"/>
</dbReference>
<dbReference type="GO" id="GO:0008757">
    <property type="term" value="F:S-adenosylmethionine-dependent methyltransferase activity"/>
    <property type="evidence" value="ECO:0007669"/>
    <property type="project" value="InterPro"/>
</dbReference>
<dbReference type="EMBL" id="LR134533">
    <property type="protein sequence ID" value="VEJ51907.1"/>
    <property type="molecule type" value="Genomic_DNA"/>
</dbReference>
<reference evidence="2 3" key="1">
    <citation type="submission" date="2018-12" db="EMBL/GenBank/DDBJ databases">
        <authorList>
            <consortium name="Pathogen Informatics"/>
        </authorList>
    </citation>
    <scope>NUCLEOTIDE SEQUENCE [LARGE SCALE GENOMIC DNA]</scope>
    <source>
        <strain evidence="2 3">NCTC12742</strain>
    </source>
</reference>
<keyword evidence="2" id="KW-0808">Transferase</keyword>
<dbReference type="Pfam" id="PF08241">
    <property type="entry name" value="Methyltransf_11"/>
    <property type="match status" value="1"/>
</dbReference>
<keyword evidence="2" id="KW-0489">Methyltransferase</keyword>
<evidence type="ECO:0000313" key="3">
    <source>
        <dbReference type="Proteomes" id="UP000272771"/>
    </source>
</evidence>
<dbReference type="KEGG" id="nwe:SAMEA3174300_0373"/>
<dbReference type="Proteomes" id="UP000272771">
    <property type="component" value="Chromosome"/>
</dbReference>
<evidence type="ECO:0000313" key="2">
    <source>
        <dbReference type="EMBL" id="VEJ51907.1"/>
    </source>
</evidence>
<keyword evidence="3" id="KW-1185">Reference proteome</keyword>
<accession>A0A448VQ63</accession>
<dbReference type="InterPro" id="IPR029063">
    <property type="entry name" value="SAM-dependent_MTases_sf"/>
</dbReference>
<organism evidence="2 3">
    <name type="scientific">Neisseria weaveri</name>
    <dbReference type="NCBI Taxonomy" id="28091"/>
    <lineage>
        <taxon>Bacteria</taxon>
        <taxon>Pseudomonadati</taxon>
        <taxon>Pseudomonadota</taxon>
        <taxon>Betaproteobacteria</taxon>
        <taxon>Neisseriales</taxon>
        <taxon>Neisseriaceae</taxon>
        <taxon>Neisseria</taxon>
    </lineage>
</organism>
<dbReference type="GO" id="GO:0032259">
    <property type="term" value="P:methylation"/>
    <property type="evidence" value="ECO:0007669"/>
    <property type="project" value="UniProtKB-KW"/>
</dbReference>
<dbReference type="RefSeq" id="WP_234395291.1">
    <property type="nucleotide sequence ID" value="NZ_POXF01000004.1"/>
</dbReference>
<feature type="domain" description="Methyltransferase type 11" evidence="1">
    <location>
        <begin position="72"/>
        <end position="108"/>
    </location>
</feature>
<protein>
    <submittedName>
        <fullName evidence="2">Putative methyltransferase</fullName>
    </submittedName>
</protein>
<sequence length="233" mass="27106">MSEYIFSNWFKNTDAGKYIAKKEQLFFQQHLSFNKSSDIIQVGLKQLPIYEHSKEILAIQDITTLSKEYYCHAIDVLILPHTIEYIDSTEAFLKTAYQVLKPDGQIILTAFNPFSLWFVLKKLHQHPLPEKSRCFSLPHLKKIIYDTDFIIDSGQFMVYVPPLNHHSDFEKWRFMESAGNRWWPHGAAVYGLILKKNILGMHLTGKVKYSSTAETHMTPSVAHSHIQQTNLYD</sequence>
<dbReference type="STRING" id="28091.SAMEA3174300_00373"/>
<proteinExistence type="predicted"/>
<name>A0A448VQ63_9NEIS</name>
<dbReference type="AlphaFoldDB" id="A0A448VQ63"/>
<gene>
    <name evidence="2" type="ORF">NCTC12742_01816</name>
</gene>